<protein>
    <recommendedName>
        <fullName evidence="1">Uncharacterized protein TP-0789 domain-containing protein</fullName>
    </recommendedName>
</protein>
<dbReference type="InterPro" id="IPR033399">
    <property type="entry name" value="TP_0789-like"/>
</dbReference>
<dbReference type="Proteomes" id="UP000192343">
    <property type="component" value="Unassembled WGS sequence"/>
</dbReference>
<evidence type="ECO:0000313" key="3">
    <source>
        <dbReference type="Proteomes" id="UP000192343"/>
    </source>
</evidence>
<reference evidence="2 3" key="1">
    <citation type="submission" date="2017-03" db="EMBL/GenBank/DDBJ databases">
        <title>Draft Genome sequence of Marispirochaeta sp. strain JC444.</title>
        <authorList>
            <person name="Shivani Y."/>
            <person name="Subhash Y."/>
            <person name="Sasikala C."/>
            <person name="Ramana C."/>
        </authorList>
    </citation>
    <scope>NUCLEOTIDE SEQUENCE [LARGE SCALE GENOMIC DNA]</scope>
    <source>
        <strain evidence="2 3">JC444</strain>
    </source>
</reference>
<gene>
    <name evidence="2" type="ORF">B4O97_09685</name>
</gene>
<dbReference type="Gene3D" id="2.50.20.10">
    <property type="entry name" value="Lipoprotein localisation LolA/LolB/LppX"/>
    <property type="match status" value="1"/>
</dbReference>
<comment type="caution">
    <text evidence="2">The sequence shown here is derived from an EMBL/GenBank/DDBJ whole genome shotgun (WGS) entry which is preliminary data.</text>
</comment>
<dbReference type="OrthoDB" id="368800at2"/>
<evidence type="ECO:0000313" key="2">
    <source>
        <dbReference type="EMBL" id="ORC35431.1"/>
    </source>
</evidence>
<dbReference type="EMBL" id="MWQY01000009">
    <property type="protein sequence ID" value="ORC35431.1"/>
    <property type="molecule type" value="Genomic_DNA"/>
</dbReference>
<proteinExistence type="predicted"/>
<name>A0A1Y1RYA2_9SPIO</name>
<dbReference type="Pfam" id="PF17131">
    <property type="entry name" value="LolA_like"/>
    <property type="match status" value="1"/>
</dbReference>
<feature type="domain" description="Uncharacterized protein TP-0789" evidence="1">
    <location>
        <begin position="69"/>
        <end position="252"/>
    </location>
</feature>
<dbReference type="RefSeq" id="WP_083050404.1">
    <property type="nucleotide sequence ID" value="NZ_MWQY01000009.1"/>
</dbReference>
<keyword evidence="3" id="KW-1185">Reference proteome</keyword>
<dbReference type="CDD" id="cd16329">
    <property type="entry name" value="LolA_like"/>
    <property type="match status" value="1"/>
</dbReference>
<accession>A0A1Y1RYA2</accession>
<organism evidence="2 3">
    <name type="scientific">Marispirochaeta aestuarii</name>
    <dbReference type="NCBI Taxonomy" id="1963862"/>
    <lineage>
        <taxon>Bacteria</taxon>
        <taxon>Pseudomonadati</taxon>
        <taxon>Spirochaetota</taxon>
        <taxon>Spirochaetia</taxon>
        <taxon>Spirochaetales</taxon>
        <taxon>Spirochaetaceae</taxon>
        <taxon>Marispirochaeta</taxon>
    </lineage>
</organism>
<dbReference type="AlphaFoldDB" id="A0A1Y1RYA2"/>
<sequence>MKLTGLIVLIFAGLPLCGVFAQIPSGDELLRMTEETINPSIYRSQMSITTVKPGQKESTLGMEVYYKEDTGTFMEMTSPARSRGLRFLEKETNLYMYNPKSNSRRPLRLSPEQSFQGTVFSNNDVSDPKYTDDYSASLSGEDSFNHPDTGKTDCLIVLAKAKRKEAPYGKIRIWLHKDSLRPLRFDYYAKSGLLFKSMILSDYKELAGAMRPAVMHMDSYEIEGAWSEVIIDSMEALPDIPDSRFSTAALTR</sequence>
<dbReference type="STRING" id="1963862.B4O97_09685"/>
<evidence type="ECO:0000259" key="1">
    <source>
        <dbReference type="Pfam" id="PF17131"/>
    </source>
</evidence>